<dbReference type="GO" id="GO:0030288">
    <property type="term" value="C:outer membrane-bounded periplasmic space"/>
    <property type="evidence" value="ECO:0007669"/>
    <property type="project" value="TreeGrafter"/>
</dbReference>
<dbReference type="Proteomes" id="UP000002410">
    <property type="component" value="Chromosome"/>
</dbReference>
<comment type="subcellular location">
    <subcellularLocation>
        <location evidence="1">Cell envelope</location>
    </subcellularLocation>
</comment>
<comment type="similarity">
    <text evidence="2">Belongs to the bacterial solute-binding protein 8 family.</text>
</comment>
<organism evidence="6 7">
    <name type="scientific">Clostridium botulinum (strain Langeland / NCTC 10281 / Type F)</name>
    <dbReference type="NCBI Taxonomy" id="441772"/>
    <lineage>
        <taxon>Bacteria</taxon>
        <taxon>Bacillati</taxon>
        <taxon>Bacillota</taxon>
        <taxon>Clostridia</taxon>
        <taxon>Eubacteriales</taxon>
        <taxon>Clostridiaceae</taxon>
        <taxon>Clostridium</taxon>
    </lineage>
</organism>
<dbReference type="Gene3D" id="3.40.50.1980">
    <property type="entry name" value="Nitrogenase molybdenum iron protein domain"/>
    <property type="match status" value="2"/>
</dbReference>
<sequence length="310" mass="34809">MKILKAISIASIIFIFSLISVGCSNSSNSSDKSKDKSNTRIVSTVKGEVELPVNPKRIIPLPYSHGNLLVLGVVPIAVGETYKGAAFYDKVKNLPTISKWDEEEIMSFKPDLIFTSNEKSYEKFKNIAPTVFVPSDMGEVESTKFIAQVLGREEKFTEANKKLNDKIAAGKAKLKEAGLYNKKFSIYEAWEEGSMMVVGNKWGRGGNLIYDFLGLKPNELVEKEIIDGKGDAYRIISTEVIDKYAGDYILYSEGMENKIDFSKNKVWNSIPAVREGRVVTIDPELFYYQDIYSLTKQVDYLVDNLVKNSK</sequence>
<evidence type="ECO:0000259" key="5">
    <source>
        <dbReference type="PROSITE" id="PS50983"/>
    </source>
</evidence>
<feature type="domain" description="Fe/B12 periplasmic-binding" evidence="5">
    <location>
        <begin position="57"/>
        <end position="309"/>
    </location>
</feature>
<keyword evidence="3" id="KW-0813">Transport</keyword>
<dbReference type="Pfam" id="PF01497">
    <property type="entry name" value="Peripla_BP_2"/>
    <property type="match status" value="1"/>
</dbReference>
<dbReference type="PROSITE" id="PS50983">
    <property type="entry name" value="FE_B12_PBP"/>
    <property type="match status" value="1"/>
</dbReference>
<proteinExistence type="inferred from homology"/>
<dbReference type="SUPFAM" id="SSF53807">
    <property type="entry name" value="Helical backbone' metal receptor"/>
    <property type="match status" value="1"/>
</dbReference>
<dbReference type="RefSeq" id="WP_011987360.1">
    <property type="nucleotide sequence ID" value="NC_009699.1"/>
</dbReference>
<evidence type="ECO:0000313" key="6">
    <source>
        <dbReference type="EMBL" id="ABS42674.1"/>
    </source>
</evidence>
<dbReference type="HOGENOM" id="CLU_038034_0_1_9"/>
<dbReference type="GO" id="GO:1901678">
    <property type="term" value="P:iron coordination entity transport"/>
    <property type="evidence" value="ECO:0007669"/>
    <property type="project" value="UniProtKB-ARBA"/>
</dbReference>
<evidence type="ECO:0000256" key="2">
    <source>
        <dbReference type="ARBA" id="ARBA00008814"/>
    </source>
</evidence>
<dbReference type="PROSITE" id="PS51257">
    <property type="entry name" value="PROKAR_LIPOPROTEIN"/>
    <property type="match status" value="1"/>
</dbReference>
<name>A7GA65_CLOBL</name>
<evidence type="ECO:0000256" key="1">
    <source>
        <dbReference type="ARBA" id="ARBA00004196"/>
    </source>
</evidence>
<dbReference type="InterPro" id="IPR002491">
    <property type="entry name" value="ABC_transptr_periplasmic_BD"/>
</dbReference>
<dbReference type="EMBL" id="CP000728">
    <property type="protein sequence ID" value="ABS42674.1"/>
    <property type="molecule type" value="Genomic_DNA"/>
</dbReference>
<dbReference type="InterPro" id="IPR051313">
    <property type="entry name" value="Bact_iron-sidero_bind"/>
</dbReference>
<accession>A7GA65</accession>
<reference evidence="7" key="1">
    <citation type="submission" date="2007-06" db="EMBL/GenBank/DDBJ databases">
        <authorList>
            <person name="Brinkac L.M."/>
            <person name="Daugherty S."/>
            <person name="Dodson R.J."/>
            <person name="Madupu R."/>
            <person name="Brown J.L."/>
            <person name="Bruce D."/>
            <person name="Detter C."/>
            <person name="Munk C."/>
            <person name="Smith L.A."/>
            <person name="Smith T.J."/>
            <person name="White O."/>
            <person name="Brettin T.S."/>
        </authorList>
    </citation>
    <scope>NUCLEOTIDE SEQUENCE [LARGE SCALE GENOMIC DNA]</scope>
    <source>
        <strain evidence="7">Langeland / NCTC 10281 / Type F</strain>
    </source>
</reference>
<gene>
    <name evidence="6" type="ordered locus">CLI_0379</name>
</gene>
<keyword evidence="4" id="KW-0732">Signal</keyword>
<dbReference type="PANTHER" id="PTHR30532:SF29">
    <property type="entry name" value="FE(3+) DICITRATE-BINDING PERIPLASMIC PROTEIN"/>
    <property type="match status" value="1"/>
</dbReference>
<evidence type="ECO:0000256" key="4">
    <source>
        <dbReference type="ARBA" id="ARBA00022729"/>
    </source>
</evidence>
<evidence type="ECO:0000313" key="7">
    <source>
        <dbReference type="Proteomes" id="UP000002410"/>
    </source>
</evidence>
<dbReference type="AlphaFoldDB" id="A7GA65"/>
<evidence type="ECO:0000256" key="3">
    <source>
        <dbReference type="ARBA" id="ARBA00022448"/>
    </source>
</evidence>
<dbReference type="KEGG" id="cbf:CLI_0379"/>
<dbReference type="PANTHER" id="PTHR30532">
    <property type="entry name" value="IRON III DICITRATE-BINDING PERIPLASMIC PROTEIN"/>
    <property type="match status" value="1"/>
</dbReference>
<protein>
    <submittedName>
        <fullName evidence="6">Iron ABC transporter, iron-binding protein</fullName>
    </submittedName>
</protein>